<protein>
    <submittedName>
        <fullName evidence="2">Uncharacterized protein</fullName>
    </submittedName>
</protein>
<comment type="caution">
    <text evidence="2">The sequence shown here is derived from an EMBL/GenBank/DDBJ whole genome shotgun (WGS) entry which is preliminary data.</text>
</comment>
<dbReference type="EMBL" id="JYDP01000337">
    <property type="protein sequence ID" value="KRZ01102.1"/>
    <property type="molecule type" value="Genomic_DNA"/>
</dbReference>
<evidence type="ECO:0000313" key="1">
    <source>
        <dbReference type="EMBL" id="KRZ01093.1"/>
    </source>
</evidence>
<dbReference type="Proteomes" id="UP000055024">
    <property type="component" value="Unassembled WGS sequence"/>
</dbReference>
<name>A0A0V1GRY7_9BILA</name>
<proteinExistence type="predicted"/>
<reference evidence="2 3" key="1">
    <citation type="submission" date="2015-01" db="EMBL/GenBank/DDBJ databases">
        <title>Evolution of Trichinella species and genotypes.</title>
        <authorList>
            <person name="Korhonen P.K."/>
            <person name="Edoardo P."/>
            <person name="Giuseppe L.R."/>
            <person name="Gasser R.B."/>
        </authorList>
    </citation>
    <scope>NUCLEOTIDE SEQUENCE [LARGE SCALE GENOMIC DNA]</scope>
    <source>
        <strain evidence="2">ISS1029</strain>
    </source>
</reference>
<dbReference type="EMBL" id="JYDP01000338">
    <property type="protein sequence ID" value="KRZ01093.1"/>
    <property type="molecule type" value="Genomic_DNA"/>
</dbReference>
<evidence type="ECO:0000313" key="3">
    <source>
        <dbReference type="Proteomes" id="UP000055024"/>
    </source>
</evidence>
<evidence type="ECO:0000313" key="2">
    <source>
        <dbReference type="EMBL" id="KRZ01102.1"/>
    </source>
</evidence>
<dbReference type="AlphaFoldDB" id="A0A0V1GRY7"/>
<gene>
    <name evidence="1" type="ORF">T11_17264</name>
    <name evidence="2" type="ORF">T11_3660</name>
</gene>
<accession>A0A0V1GRY7</accession>
<organism evidence="2 3">
    <name type="scientific">Trichinella zimbabwensis</name>
    <dbReference type="NCBI Taxonomy" id="268475"/>
    <lineage>
        <taxon>Eukaryota</taxon>
        <taxon>Metazoa</taxon>
        <taxon>Ecdysozoa</taxon>
        <taxon>Nematoda</taxon>
        <taxon>Enoplea</taxon>
        <taxon>Dorylaimia</taxon>
        <taxon>Trichinellida</taxon>
        <taxon>Trichinellidae</taxon>
        <taxon>Trichinella</taxon>
    </lineage>
</organism>
<keyword evidence="3" id="KW-1185">Reference proteome</keyword>
<sequence length="70" mass="7836">MKENDMSKVAKVKTTLTEAFTGVVQQRNPLSLHLLKFAQVILQFKSFLDQFETLESLEGIVSTTSRSSST</sequence>